<evidence type="ECO:0000256" key="2">
    <source>
        <dbReference type="SAM" id="Phobius"/>
    </source>
</evidence>
<evidence type="ECO:0000256" key="1">
    <source>
        <dbReference type="SAM" id="MobiDB-lite"/>
    </source>
</evidence>
<gene>
    <name evidence="3" type="ORF">US36_C0003G0013</name>
</gene>
<protein>
    <submittedName>
        <fullName evidence="3">Uncharacterized protein</fullName>
    </submittedName>
</protein>
<keyword evidence="2" id="KW-0472">Membrane</keyword>
<feature type="compositionally biased region" description="Polar residues" evidence="1">
    <location>
        <begin position="94"/>
        <end position="103"/>
    </location>
</feature>
<feature type="compositionally biased region" description="Basic and acidic residues" evidence="1">
    <location>
        <begin position="104"/>
        <end position="116"/>
    </location>
</feature>
<evidence type="ECO:0000313" key="4">
    <source>
        <dbReference type="Proteomes" id="UP000034044"/>
    </source>
</evidence>
<keyword evidence="2" id="KW-0812">Transmembrane</keyword>
<proteinExistence type="predicted"/>
<keyword evidence="2" id="KW-1133">Transmembrane helix</keyword>
<dbReference type="EMBL" id="LBSR01000003">
    <property type="protein sequence ID" value="KKQ23179.1"/>
    <property type="molecule type" value="Genomic_DNA"/>
</dbReference>
<feature type="transmembrane region" description="Helical" evidence="2">
    <location>
        <begin position="7"/>
        <end position="25"/>
    </location>
</feature>
<name>A0A0G0IG66_9BACT</name>
<accession>A0A0G0IG66</accession>
<reference evidence="3 4" key="1">
    <citation type="journal article" date="2015" name="Nature">
        <title>rRNA introns, odd ribosomes, and small enigmatic genomes across a large radiation of phyla.</title>
        <authorList>
            <person name="Brown C.T."/>
            <person name="Hug L.A."/>
            <person name="Thomas B.C."/>
            <person name="Sharon I."/>
            <person name="Castelle C.J."/>
            <person name="Singh A."/>
            <person name="Wilkins M.J."/>
            <person name="Williams K.H."/>
            <person name="Banfield J.F."/>
        </authorList>
    </citation>
    <scope>NUCLEOTIDE SEQUENCE [LARGE SCALE GENOMIC DNA]</scope>
</reference>
<evidence type="ECO:0000313" key="3">
    <source>
        <dbReference type="EMBL" id="KKQ23179.1"/>
    </source>
</evidence>
<dbReference type="Proteomes" id="UP000034044">
    <property type="component" value="Unassembled WGS sequence"/>
</dbReference>
<organism evidence="3 4">
    <name type="scientific">Candidatus Wolfebacteria bacterium GW2011_GWC1_37_10</name>
    <dbReference type="NCBI Taxonomy" id="1619010"/>
    <lineage>
        <taxon>Bacteria</taxon>
        <taxon>Candidatus Wolfeibacteriota</taxon>
    </lineage>
</organism>
<dbReference type="AlphaFoldDB" id="A0A0G0IG66"/>
<feature type="region of interest" description="Disordered" evidence="1">
    <location>
        <begin position="94"/>
        <end position="116"/>
    </location>
</feature>
<comment type="caution">
    <text evidence="3">The sequence shown here is derived from an EMBL/GenBank/DDBJ whole genome shotgun (WGS) entry which is preliminary data.</text>
</comment>
<sequence length="116" mass="12960">MKKHSRKLFVFLTIIAIIGSGFYLYKNIKLTKALTYFLPFVNTVKEKASIKGEAVLDKTAKDFKNTAFAHFKSGVNSGIDKIGEAMGVEPINQINSNAEQSINDNKKNQETNKNCE</sequence>